<dbReference type="OrthoDB" id="8033604at2759"/>
<gene>
    <name evidence="3" type="primary">LOC113507483</name>
</gene>
<dbReference type="InParanoid" id="A0A7E5X140"/>
<dbReference type="Pfam" id="PF05380">
    <property type="entry name" value="Peptidase_A17"/>
    <property type="match status" value="1"/>
</dbReference>
<dbReference type="SUPFAM" id="SSF56672">
    <property type="entry name" value="DNA/RNA polymerases"/>
    <property type="match status" value="1"/>
</dbReference>
<sequence length="711" mass="82010">MFPLWAELKQYNLADPNWNTPGKIDMLISSSVYSKVLKQGLSKGPPDSLIAQNTELGWILSGKIPSKNINEESTSLNYLTLERDPNYLLKRFWELEEMSVPKRHFTAEEKECEVFYKKTTRRDSSGRYIVRLPFKAATPNCVHGQTKDIALRRFFSLEKRLSQNLELKRQYSDVINEYLDLGHMEIIPPEQVNRKDVVYLPHHAVVREDKTTSKVRVVFDASCIGKNGVSLNSELMIGPTLQADLRHTVMRWRMHPICIVADIIKMYRQVMVDKEDVDYQRLLWRQDSKENIQHLRLLRVTFGTASAPYLAVRTLHQIAEDEGEEFPAAKDIVLQGFYMDDLMAGCETVSEGIEIYNQMKKLLARGGFELQKWRSNNKDLLKHIKTDQEKEQDFELKIDKIIKILGLTWCRDTDEFVYTVKLPPLKIPATKRRVISHISMLFDPLGWLAPAIIKAKILIQRIWLSGIDWDDELPSSLFNEWCTYRNELMQLVQLRIPRWLRASHGDALELHGFSDASNYAYAAVVYMRVVSQQGVVHTRLVTAKTKVAPIKQISIPRLELCGAVLLAKLLSEVADVLNIAKEHIHGWTDSTVVLAWLSKHPSNWQTFVANRVSEILTVVDRSQWSHVRSGDNPADCASRGMKPAELISNQLWLEGPIWLKNKEIDYGKGEENTTDLEEKAKKIFITINKDELPVWTKFSSLRKLRKNLIRH</sequence>
<dbReference type="RefSeq" id="XP_026746136.1">
    <property type="nucleotide sequence ID" value="XM_026890335.1"/>
</dbReference>
<evidence type="ECO:0000313" key="2">
    <source>
        <dbReference type="Proteomes" id="UP000322000"/>
    </source>
</evidence>
<dbReference type="Pfam" id="PF00078">
    <property type="entry name" value="RVT_1"/>
    <property type="match status" value="1"/>
</dbReference>
<evidence type="ECO:0000313" key="3">
    <source>
        <dbReference type="RefSeq" id="XP_026746136.1"/>
    </source>
</evidence>
<dbReference type="KEGG" id="tnl:113507483"/>
<organism evidence="2 3">
    <name type="scientific">Trichoplusia ni</name>
    <name type="common">Cabbage looper</name>
    <dbReference type="NCBI Taxonomy" id="7111"/>
    <lineage>
        <taxon>Eukaryota</taxon>
        <taxon>Metazoa</taxon>
        <taxon>Ecdysozoa</taxon>
        <taxon>Arthropoda</taxon>
        <taxon>Hexapoda</taxon>
        <taxon>Insecta</taxon>
        <taxon>Pterygota</taxon>
        <taxon>Neoptera</taxon>
        <taxon>Endopterygota</taxon>
        <taxon>Lepidoptera</taxon>
        <taxon>Glossata</taxon>
        <taxon>Ditrysia</taxon>
        <taxon>Noctuoidea</taxon>
        <taxon>Noctuidae</taxon>
        <taxon>Plusiinae</taxon>
        <taxon>Trichoplusia</taxon>
    </lineage>
</organism>
<dbReference type="PANTHER" id="PTHR47331">
    <property type="entry name" value="PHD-TYPE DOMAIN-CONTAINING PROTEIN"/>
    <property type="match status" value="1"/>
</dbReference>
<name>A0A7E5X140_TRINI</name>
<dbReference type="Proteomes" id="UP000322000">
    <property type="component" value="Unplaced"/>
</dbReference>
<dbReference type="AlphaFoldDB" id="A0A7E5X140"/>
<proteinExistence type="predicted"/>
<accession>A0A7E5X140</accession>
<dbReference type="InterPro" id="IPR000477">
    <property type="entry name" value="RT_dom"/>
</dbReference>
<dbReference type="CDD" id="cd01644">
    <property type="entry name" value="RT_pepA17"/>
    <property type="match status" value="1"/>
</dbReference>
<protein>
    <submittedName>
        <fullName evidence="3">Uncharacterized protein LOC113507483</fullName>
    </submittedName>
</protein>
<dbReference type="InterPro" id="IPR008042">
    <property type="entry name" value="Retrotrans_Pao"/>
</dbReference>
<dbReference type="PANTHER" id="PTHR47331:SF1">
    <property type="entry name" value="GAG-LIKE PROTEIN"/>
    <property type="match status" value="1"/>
</dbReference>
<feature type="domain" description="Reverse transcriptase" evidence="1">
    <location>
        <begin position="246"/>
        <end position="372"/>
    </location>
</feature>
<keyword evidence="2" id="KW-1185">Reference proteome</keyword>
<evidence type="ECO:0000259" key="1">
    <source>
        <dbReference type="Pfam" id="PF00078"/>
    </source>
</evidence>
<reference evidence="3" key="1">
    <citation type="submission" date="2025-08" db="UniProtKB">
        <authorList>
            <consortium name="RefSeq"/>
        </authorList>
    </citation>
    <scope>IDENTIFICATION</scope>
</reference>
<dbReference type="GO" id="GO:0071897">
    <property type="term" value="P:DNA biosynthetic process"/>
    <property type="evidence" value="ECO:0007669"/>
    <property type="project" value="UniProtKB-ARBA"/>
</dbReference>
<dbReference type="InterPro" id="IPR043502">
    <property type="entry name" value="DNA/RNA_pol_sf"/>
</dbReference>
<dbReference type="GeneID" id="113507483"/>